<evidence type="ECO:0000256" key="1">
    <source>
        <dbReference type="SAM" id="Phobius"/>
    </source>
</evidence>
<dbReference type="AlphaFoldDB" id="A0A1H0PS97"/>
<evidence type="ECO:0000259" key="2">
    <source>
        <dbReference type="Pfam" id="PF07331"/>
    </source>
</evidence>
<dbReference type="Proteomes" id="UP000199159">
    <property type="component" value="Unassembled WGS sequence"/>
</dbReference>
<dbReference type="InterPro" id="IPR009936">
    <property type="entry name" value="DUF1468"/>
</dbReference>
<keyword evidence="1" id="KW-0812">Transmembrane</keyword>
<reference evidence="4" key="1">
    <citation type="submission" date="2016-10" db="EMBL/GenBank/DDBJ databases">
        <authorList>
            <person name="Varghese N."/>
            <person name="Submissions S."/>
        </authorList>
    </citation>
    <scope>NUCLEOTIDE SEQUENCE [LARGE SCALE GENOMIC DNA]</scope>
    <source>
        <strain evidence="4">IBRC-M10078</strain>
    </source>
</reference>
<organism evidence="3 4">
    <name type="scientific">Litchfieldia salsa</name>
    <dbReference type="NCBI Taxonomy" id="930152"/>
    <lineage>
        <taxon>Bacteria</taxon>
        <taxon>Bacillati</taxon>
        <taxon>Bacillota</taxon>
        <taxon>Bacilli</taxon>
        <taxon>Bacillales</taxon>
        <taxon>Bacillaceae</taxon>
        <taxon>Litchfieldia</taxon>
    </lineage>
</organism>
<gene>
    <name evidence="3" type="ORF">SAMN05216565_101448</name>
</gene>
<sequence>MINRIFAIVVLAISGLFFFQTTKFSEKSGVQTFAPSFFPRIILFLIVMLSLYLLVKSFLKRDESEKVSIMIKKYVKEHYQVLAIIGLFFLYVLFISIIGFLISSIFFLFITFTILRPKKVKSLLANALVAIALTVSIQYVFQQMLNIYLP</sequence>
<keyword evidence="4" id="KW-1185">Reference proteome</keyword>
<accession>A0A1H0PS97</accession>
<feature type="domain" description="DUF1468" evidence="2">
    <location>
        <begin position="5"/>
        <end position="150"/>
    </location>
</feature>
<proteinExistence type="predicted"/>
<evidence type="ECO:0000313" key="4">
    <source>
        <dbReference type="Proteomes" id="UP000199159"/>
    </source>
</evidence>
<keyword evidence="1" id="KW-1133">Transmembrane helix</keyword>
<dbReference type="STRING" id="930152.SAMN05216565_101448"/>
<protein>
    <submittedName>
        <fullName evidence="3">Tripartite tricarboxylate transporter TctB family protein</fullName>
    </submittedName>
</protein>
<feature type="transmembrane region" description="Helical" evidence="1">
    <location>
        <begin position="79"/>
        <end position="110"/>
    </location>
</feature>
<dbReference type="RefSeq" id="WP_090849483.1">
    <property type="nucleotide sequence ID" value="NZ_FNJU01000001.1"/>
</dbReference>
<name>A0A1H0PS97_9BACI</name>
<keyword evidence="1" id="KW-0472">Membrane</keyword>
<evidence type="ECO:0000313" key="3">
    <source>
        <dbReference type="EMBL" id="SDP08002.1"/>
    </source>
</evidence>
<feature type="transmembrane region" description="Helical" evidence="1">
    <location>
        <begin position="41"/>
        <end position="59"/>
    </location>
</feature>
<dbReference type="Pfam" id="PF07331">
    <property type="entry name" value="TctB"/>
    <property type="match status" value="1"/>
</dbReference>
<dbReference type="EMBL" id="FNJU01000001">
    <property type="protein sequence ID" value="SDP08002.1"/>
    <property type="molecule type" value="Genomic_DNA"/>
</dbReference>
<dbReference type="OrthoDB" id="2869500at2"/>
<feature type="transmembrane region" description="Helical" evidence="1">
    <location>
        <begin position="122"/>
        <end position="141"/>
    </location>
</feature>